<evidence type="ECO:0000313" key="2">
    <source>
        <dbReference type="EMBL" id="KAH3802926.1"/>
    </source>
</evidence>
<comment type="caution">
    <text evidence="2">The sequence shown here is derived from an EMBL/GenBank/DDBJ whole genome shotgun (WGS) entry which is preliminary data.</text>
</comment>
<gene>
    <name evidence="2" type="ORF">DPMN_156624</name>
</gene>
<protein>
    <submittedName>
        <fullName evidence="2">Uncharacterized protein</fullName>
    </submittedName>
</protein>
<dbReference type="Proteomes" id="UP000828390">
    <property type="component" value="Unassembled WGS sequence"/>
</dbReference>
<feature type="compositionally biased region" description="Pro residues" evidence="1">
    <location>
        <begin position="17"/>
        <end position="30"/>
    </location>
</feature>
<sequence length="59" mass="6266">MGYLIGQNGGVTIQPDQSPPPPAPPPPPPNINTGRGRNGWCNHRGGNEFFGYMGKSDSM</sequence>
<dbReference type="AlphaFoldDB" id="A0A9D4J7R1"/>
<name>A0A9D4J7R1_DREPO</name>
<feature type="region of interest" description="Disordered" evidence="1">
    <location>
        <begin position="1"/>
        <end position="40"/>
    </location>
</feature>
<keyword evidence="3" id="KW-1185">Reference proteome</keyword>
<proteinExistence type="predicted"/>
<reference evidence="2" key="1">
    <citation type="journal article" date="2019" name="bioRxiv">
        <title>The Genome of the Zebra Mussel, Dreissena polymorpha: A Resource for Invasive Species Research.</title>
        <authorList>
            <person name="McCartney M.A."/>
            <person name="Auch B."/>
            <person name="Kono T."/>
            <person name="Mallez S."/>
            <person name="Zhang Y."/>
            <person name="Obille A."/>
            <person name="Becker A."/>
            <person name="Abrahante J.E."/>
            <person name="Garbe J."/>
            <person name="Badalamenti J.P."/>
            <person name="Herman A."/>
            <person name="Mangelson H."/>
            <person name="Liachko I."/>
            <person name="Sullivan S."/>
            <person name="Sone E.D."/>
            <person name="Koren S."/>
            <person name="Silverstein K.A.T."/>
            <person name="Beckman K.B."/>
            <person name="Gohl D.M."/>
        </authorList>
    </citation>
    <scope>NUCLEOTIDE SEQUENCE</scope>
    <source>
        <strain evidence="2">Duluth1</strain>
        <tissue evidence="2">Whole animal</tissue>
    </source>
</reference>
<accession>A0A9D4J7R1</accession>
<reference evidence="2" key="2">
    <citation type="submission" date="2020-11" db="EMBL/GenBank/DDBJ databases">
        <authorList>
            <person name="McCartney M.A."/>
            <person name="Auch B."/>
            <person name="Kono T."/>
            <person name="Mallez S."/>
            <person name="Becker A."/>
            <person name="Gohl D.M."/>
            <person name="Silverstein K.A.T."/>
            <person name="Koren S."/>
            <person name="Bechman K.B."/>
            <person name="Herman A."/>
            <person name="Abrahante J.E."/>
            <person name="Garbe J."/>
        </authorList>
    </citation>
    <scope>NUCLEOTIDE SEQUENCE</scope>
    <source>
        <strain evidence="2">Duluth1</strain>
        <tissue evidence="2">Whole animal</tissue>
    </source>
</reference>
<dbReference type="EMBL" id="JAIWYP010000007">
    <property type="protein sequence ID" value="KAH3802926.1"/>
    <property type="molecule type" value="Genomic_DNA"/>
</dbReference>
<evidence type="ECO:0000256" key="1">
    <source>
        <dbReference type="SAM" id="MobiDB-lite"/>
    </source>
</evidence>
<organism evidence="2 3">
    <name type="scientific">Dreissena polymorpha</name>
    <name type="common">Zebra mussel</name>
    <name type="synonym">Mytilus polymorpha</name>
    <dbReference type="NCBI Taxonomy" id="45954"/>
    <lineage>
        <taxon>Eukaryota</taxon>
        <taxon>Metazoa</taxon>
        <taxon>Spiralia</taxon>
        <taxon>Lophotrochozoa</taxon>
        <taxon>Mollusca</taxon>
        <taxon>Bivalvia</taxon>
        <taxon>Autobranchia</taxon>
        <taxon>Heteroconchia</taxon>
        <taxon>Euheterodonta</taxon>
        <taxon>Imparidentia</taxon>
        <taxon>Neoheterodontei</taxon>
        <taxon>Myida</taxon>
        <taxon>Dreissenoidea</taxon>
        <taxon>Dreissenidae</taxon>
        <taxon>Dreissena</taxon>
    </lineage>
</organism>
<evidence type="ECO:0000313" key="3">
    <source>
        <dbReference type="Proteomes" id="UP000828390"/>
    </source>
</evidence>